<organism evidence="3 4">
    <name type="scientific">Niallia nealsonii</name>
    <dbReference type="NCBI Taxonomy" id="115979"/>
    <lineage>
        <taxon>Bacteria</taxon>
        <taxon>Bacillati</taxon>
        <taxon>Bacillota</taxon>
        <taxon>Bacilli</taxon>
        <taxon>Bacillales</taxon>
        <taxon>Bacillaceae</taxon>
        <taxon>Niallia</taxon>
    </lineage>
</organism>
<comment type="caution">
    <text evidence="3">The sequence shown here is derived from an EMBL/GenBank/DDBJ whole genome shotgun (WGS) entry which is preliminary data.</text>
</comment>
<keyword evidence="2" id="KW-0812">Transmembrane</keyword>
<name>A0A2N0Z310_9BACI</name>
<dbReference type="AlphaFoldDB" id="A0A2N0Z310"/>
<dbReference type="RefSeq" id="WP_101176856.1">
    <property type="nucleotide sequence ID" value="NZ_PISE01000017.1"/>
</dbReference>
<keyword evidence="2" id="KW-1133">Transmembrane helix</keyword>
<feature type="transmembrane region" description="Helical" evidence="2">
    <location>
        <begin position="128"/>
        <end position="150"/>
    </location>
</feature>
<dbReference type="Proteomes" id="UP000233375">
    <property type="component" value="Unassembled WGS sequence"/>
</dbReference>
<keyword evidence="4" id="KW-1185">Reference proteome</keyword>
<keyword evidence="2" id="KW-0472">Membrane</keyword>
<protein>
    <submittedName>
        <fullName evidence="3">Uncharacterized protein</fullName>
    </submittedName>
</protein>
<feature type="transmembrane region" description="Helical" evidence="2">
    <location>
        <begin position="7"/>
        <end position="25"/>
    </location>
</feature>
<evidence type="ECO:0000256" key="1">
    <source>
        <dbReference type="SAM" id="MobiDB-lite"/>
    </source>
</evidence>
<accession>A0A2N0Z310</accession>
<dbReference type="EMBL" id="PISE01000017">
    <property type="protein sequence ID" value="PKG23892.1"/>
    <property type="molecule type" value="Genomic_DNA"/>
</dbReference>
<feature type="compositionally biased region" description="Polar residues" evidence="1">
    <location>
        <begin position="84"/>
        <end position="101"/>
    </location>
</feature>
<sequence>MNLMKKAQYFIGIIAMAFLLVQGVMDITNYFSSDSESQMATMEMGQMPSMGQNGDNTANDSGNTSGDTSTSSDSSTATDEETAGSDSDTQSQAQGRGQMTPPSGDFSGNGPQQGGSGFNSIHQGTSGLVTGIILVLLSGAGLVFTGMSVMSKRKEA</sequence>
<evidence type="ECO:0000256" key="2">
    <source>
        <dbReference type="SAM" id="Phobius"/>
    </source>
</evidence>
<evidence type="ECO:0000313" key="3">
    <source>
        <dbReference type="EMBL" id="PKG23892.1"/>
    </source>
</evidence>
<feature type="compositionally biased region" description="Low complexity" evidence="1">
    <location>
        <begin position="59"/>
        <end position="77"/>
    </location>
</feature>
<feature type="region of interest" description="Disordered" evidence="1">
    <location>
        <begin position="46"/>
        <end position="121"/>
    </location>
</feature>
<gene>
    <name evidence="3" type="ORF">CWS01_08960</name>
</gene>
<feature type="compositionally biased region" description="Polar residues" evidence="1">
    <location>
        <begin position="49"/>
        <end position="58"/>
    </location>
</feature>
<evidence type="ECO:0000313" key="4">
    <source>
        <dbReference type="Proteomes" id="UP000233375"/>
    </source>
</evidence>
<reference evidence="3 4" key="1">
    <citation type="journal article" date="2003" name="Int. J. Syst. Evol. Microbiol.">
        <title>Bacillus nealsonii sp. nov., isolated from a spacecraft-assembly facility, whose spores are gamma-radiation resistant.</title>
        <authorList>
            <person name="Venkateswaran K."/>
            <person name="Kempf M."/>
            <person name="Chen F."/>
            <person name="Satomi M."/>
            <person name="Nicholson W."/>
            <person name="Kern R."/>
        </authorList>
    </citation>
    <scope>NUCLEOTIDE SEQUENCE [LARGE SCALE GENOMIC DNA]</scope>
    <source>
        <strain evidence="3 4">FO-92</strain>
    </source>
</reference>
<proteinExistence type="predicted"/>